<evidence type="ECO:0000259" key="2">
    <source>
        <dbReference type="PROSITE" id="PS50105"/>
    </source>
</evidence>
<evidence type="ECO:0000256" key="1">
    <source>
        <dbReference type="SAM" id="MobiDB-lite"/>
    </source>
</evidence>
<dbReference type="RefSeq" id="XP_002950793.1">
    <property type="nucleotide sequence ID" value="XM_002950747.1"/>
</dbReference>
<dbReference type="STRING" id="3068.D8TWU2"/>
<feature type="compositionally biased region" description="Low complexity" evidence="1">
    <location>
        <begin position="304"/>
        <end position="313"/>
    </location>
</feature>
<protein>
    <recommendedName>
        <fullName evidence="2">SAM domain-containing protein</fullName>
    </recommendedName>
</protein>
<dbReference type="GeneID" id="9618319"/>
<organism evidence="4">
    <name type="scientific">Volvox carteri f. nagariensis</name>
    <dbReference type="NCBI Taxonomy" id="3068"/>
    <lineage>
        <taxon>Eukaryota</taxon>
        <taxon>Viridiplantae</taxon>
        <taxon>Chlorophyta</taxon>
        <taxon>core chlorophytes</taxon>
        <taxon>Chlorophyceae</taxon>
        <taxon>CS clade</taxon>
        <taxon>Chlamydomonadales</taxon>
        <taxon>Volvocaceae</taxon>
        <taxon>Volvox</taxon>
    </lineage>
</organism>
<name>D8TWU2_VOLCA</name>
<dbReference type="KEGG" id="vcn:VOLCADRAFT_91346"/>
<reference evidence="3 4" key="1">
    <citation type="journal article" date="2010" name="Science">
        <title>Genomic analysis of organismal complexity in the multicellular green alga Volvox carteri.</title>
        <authorList>
            <person name="Prochnik S.E."/>
            <person name="Umen J."/>
            <person name="Nedelcu A.M."/>
            <person name="Hallmann A."/>
            <person name="Miller S.M."/>
            <person name="Nishii I."/>
            <person name="Ferris P."/>
            <person name="Kuo A."/>
            <person name="Mitros T."/>
            <person name="Fritz-Laylin L.K."/>
            <person name="Hellsten U."/>
            <person name="Chapman J."/>
            <person name="Simakov O."/>
            <person name="Rensing S.A."/>
            <person name="Terry A."/>
            <person name="Pangilinan J."/>
            <person name="Kapitonov V."/>
            <person name="Jurka J."/>
            <person name="Salamov A."/>
            <person name="Shapiro H."/>
            <person name="Schmutz J."/>
            <person name="Grimwood J."/>
            <person name="Lindquist E."/>
            <person name="Lucas S."/>
            <person name="Grigoriev I.V."/>
            <person name="Schmitt R."/>
            <person name="Kirk D."/>
            <person name="Rokhsar D.S."/>
        </authorList>
    </citation>
    <scope>NUCLEOTIDE SEQUENCE [LARGE SCALE GENOMIC DNA]</scope>
    <source>
        <strain evidence="4">f. Nagariensis / Eve</strain>
    </source>
</reference>
<dbReference type="InParanoid" id="D8TWU2"/>
<gene>
    <name evidence="3" type="ORF">VOLCADRAFT_91346</name>
</gene>
<feature type="domain" description="SAM" evidence="2">
    <location>
        <begin position="119"/>
        <end position="181"/>
    </location>
</feature>
<dbReference type="EMBL" id="GL378341">
    <property type="protein sequence ID" value="EFJ48108.1"/>
    <property type="molecule type" value="Genomic_DNA"/>
</dbReference>
<feature type="region of interest" description="Disordered" evidence="1">
    <location>
        <begin position="25"/>
        <end position="53"/>
    </location>
</feature>
<dbReference type="AlphaFoldDB" id="D8TWU2"/>
<feature type="region of interest" description="Disordered" evidence="1">
    <location>
        <begin position="186"/>
        <end position="319"/>
    </location>
</feature>
<dbReference type="Proteomes" id="UP000001058">
    <property type="component" value="Unassembled WGS sequence"/>
</dbReference>
<feature type="compositionally biased region" description="Low complexity" evidence="1">
    <location>
        <begin position="36"/>
        <end position="53"/>
    </location>
</feature>
<accession>D8TWU2</accession>
<evidence type="ECO:0000313" key="4">
    <source>
        <dbReference type="Proteomes" id="UP000001058"/>
    </source>
</evidence>
<dbReference type="InterPro" id="IPR001660">
    <property type="entry name" value="SAM"/>
</dbReference>
<proteinExistence type="predicted"/>
<dbReference type="OrthoDB" id="1658288at2759"/>
<dbReference type="PROSITE" id="PS50105">
    <property type="entry name" value="SAM_DOMAIN"/>
    <property type="match status" value="1"/>
</dbReference>
<keyword evidence="4" id="KW-1185">Reference proteome</keyword>
<evidence type="ECO:0000313" key="3">
    <source>
        <dbReference type="EMBL" id="EFJ48108.1"/>
    </source>
</evidence>
<sequence>MQTLLCTTSQGCASSVAAWATKLSGQQPTPAPAALPPATTTASAGGGAATPAAATSPALSSAEAVAAATRAGSTMSCLRHGSAAATSVSVLLTEELASGRSQLERGYRQLPLGVPLKEWGDLHVRMWLLTLPAVLRPYTDMLCSPGGLLLEWSDELLAEAGVSNAFHRKQLLEYVRQLQADVATHLTEQQQDRQRQLQRHQGGAGPVAPDRRPKSLAPPGLIPGSIDSPQSDGGDDDSAYCERTGASVTAAEGHGGGLRTTAARSPSAKQHPSDGPMGRDASPDLGPGLRTPAKSVSPRRRRSLGNSGSVNSSSGGGVRASGRELLAEYEQGLLEKALPTLKLLVREAGSMCPWPGDAAAQLLASLLDMGERALVNKRNWQQLNTRAVDLLQLIARNKQLQSDTHSYRNIMHRLINTLKLSSFTRRLLIRY</sequence>